<dbReference type="EMBL" id="LAVV01007283">
    <property type="protein sequence ID" value="KNZ56442.1"/>
    <property type="molecule type" value="Genomic_DNA"/>
</dbReference>
<proteinExistence type="predicted"/>
<keyword evidence="4" id="KW-1185">Reference proteome</keyword>
<accession>A0A0L6V7F1</accession>
<name>A0A0L6V7F1_9BASI</name>
<keyword evidence="2" id="KW-0472">Membrane</keyword>
<keyword evidence="2" id="KW-0812">Transmembrane</keyword>
<dbReference type="VEuPathDB" id="FungiDB:VP01_2401g1"/>
<gene>
    <name evidence="3" type="ORF">VP01_2401g1</name>
</gene>
<evidence type="ECO:0000256" key="2">
    <source>
        <dbReference type="SAM" id="Phobius"/>
    </source>
</evidence>
<sequence>MKNKFEIHHKILNLPFSYSSRPQKVSIVLCGHLQPFLCPLWFGRFNSCPHPFWAGMDELHSPCKVLIHTRSPIIKPEKLPRIHAMSCEMKIVVGGYQLTRGLPAETYFLTPLPRFLRYVYETWGIQWMCQSPYGLNYRRLKVGWNFFDILLLDIQVKKTESSWKALELIGYLSEVVTEVPVVKQMVMMRWKHYSKRSISGPEKATFYNLEVSHKYFNSFYVPMKSCCIVITNYIMCQLIWNIINWNKFLQTADVELFLCCSNLNYNTIVHILYAYFMYLFAAQSTAIIVLIILVAQWVTVFDMQKIQGSFCCYSNLSPGVIQPIFDAQSLCRLHSDCAKTSTYANIKFFFQCEKSITGIIFHDFSILKDIQYYNYIYAGFWIIWIEFNSSMRFSLFFYPCTIHEVWSSGVVILVYSRSSNLKIELSENSHSTEQNPPEPPRSPGPLLLSHIPITHCHCLL</sequence>
<evidence type="ECO:0000256" key="1">
    <source>
        <dbReference type="SAM" id="MobiDB-lite"/>
    </source>
</evidence>
<organism evidence="3 4">
    <name type="scientific">Puccinia sorghi</name>
    <dbReference type="NCBI Taxonomy" id="27349"/>
    <lineage>
        <taxon>Eukaryota</taxon>
        <taxon>Fungi</taxon>
        <taxon>Dikarya</taxon>
        <taxon>Basidiomycota</taxon>
        <taxon>Pucciniomycotina</taxon>
        <taxon>Pucciniomycetes</taxon>
        <taxon>Pucciniales</taxon>
        <taxon>Pucciniaceae</taxon>
        <taxon>Puccinia</taxon>
    </lineage>
</organism>
<feature type="region of interest" description="Disordered" evidence="1">
    <location>
        <begin position="427"/>
        <end position="447"/>
    </location>
</feature>
<evidence type="ECO:0000313" key="4">
    <source>
        <dbReference type="Proteomes" id="UP000037035"/>
    </source>
</evidence>
<keyword evidence="2" id="KW-1133">Transmembrane helix</keyword>
<reference evidence="3 4" key="1">
    <citation type="submission" date="2015-08" db="EMBL/GenBank/DDBJ databases">
        <title>Next Generation Sequencing and Analysis of the Genome of Puccinia sorghi L Schw, the Causal Agent of Maize Common Rust.</title>
        <authorList>
            <person name="Rochi L."/>
            <person name="Burguener G."/>
            <person name="Darino M."/>
            <person name="Turjanski A."/>
            <person name="Kreff E."/>
            <person name="Dieguez M.J."/>
            <person name="Sacco F."/>
        </authorList>
    </citation>
    <scope>NUCLEOTIDE SEQUENCE [LARGE SCALE GENOMIC DNA]</scope>
    <source>
        <strain evidence="3 4">RO10H11247</strain>
    </source>
</reference>
<feature type="transmembrane region" description="Helical" evidence="2">
    <location>
        <begin position="272"/>
        <end position="295"/>
    </location>
</feature>
<dbReference type="Proteomes" id="UP000037035">
    <property type="component" value="Unassembled WGS sequence"/>
</dbReference>
<evidence type="ECO:0000313" key="3">
    <source>
        <dbReference type="EMBL" id="KNZ56442.1"/>
    </source>
</evidence>
<comment type="caution">
    <text evidence="3">The sequence shown here is derived from an EMBL/GenBank/DDBJ whole genome shotgun (WGS) entry which is preliminary data.</text>
</comment>
<protein>
    <submittedName>
        <fullName evidence="3">Uncharacterized protein</fullName>
    </submittedName>
</protein>
<dbReference type="AlphaFoldDB" id="A0A0L6V7F1"/>